<proteinExistence type="predicted"/>
<protein>
    <submittedName>
        <fullName evidence="1">Uncharacterized protein</fullName>
    </submittedName>
</protein>
<sequence length="171" mass="20196">MVEMSGYTLSNHAFQRFWERVQHGVSKKKATEWVENAIKKGINCGGEDDRHYYRYEDYKIVVSPTNKTIITIYNVSVFNNKELNNEIHEMIVAKVNRELKLSFKAKRKHMIQYHEASINHLKVNNPATKNIIKEDINELRSLLVRIDDDIEAIKKTAKKYHVNEDKLYLME</sequence>
<dbReference type="EMBL" id="AP009484">
    <property type="protein sequence ID" value="BAH17661.1"/>
    <property type="molecule type" value="Genomic_DNA"/>
</dbReference>
<dbReference type="KEGG" id="mcl:MCCL_0954"/>
<evidence type="ECO:0000313" key="2">
    <source>
        <dbReference type="Proteomes" id="UP000001383"/>
    </source>
</evidence>
<organism evidence="1 2">
    <name type="scientific">Macrococcus caseolyticus (strain JCSC5402)</name>
    <name type="common">Macrococcoides caseolyticum</name>
    <dbReference type="NCBI Taxonomy" id="458233"/>
    <lineage>
        <taxon>Bacteria</taxon>
        <taxon>Bacillati</taxon>
        <taxon>Bacillota</taxon>
        <taxon>Bacilli</taxon>
        <taxon>Bacillales</taxon>
        <taxon>Staphylococcaceae</taxon>
        <taxon>Macrococcoides</taxon>
    </lineage>
</organism>
<name>B9EBQ0_MACCJ</name>
<accession>B9EBQ0</accession>
<dbReference type="AlphaFoldDB" id="B9EBQ0"/>
<dbReference type="HOGENOM" id="CLU_1561080_0_0_9"/>
<evidence type="ECO:0000313" key="1">
    <source>
        <dbReference type="EMBL" id="BAH17661.1"/>
    </source>
</evidence>
<gene>
    <name evidence="1" type="ordered locus">MCCL_0954</name>
</gene>
<dbReference type="Proteomes" id="UP000001383">
    <property type="component" value="Chromosome"/>
</dbReference>
<reference evidence="1 2" key="1">
    <citation type="journal article" date="2009" name="J. Bacteriol.">
        <title>Complete genome sequence of Macrococcus caseolyticus strain JCSCS5402, reflecting the ancestral genome of the human-pathogenic staphylococci.</title>
        <authorList>
            <person name="Baba T."/>
            <person name="Kuwahara-Arai K."/>
            <person name="Uchiyama I."/>
            <person name="Takeuchi F."/>
            <person name="Ito T."/>
            <person name="Hiramatsu K."/>
        </authorList>
    </citation>
    <scope>NUCLEOTIDE SEQUENCE [LARGE SCALE GENOMIC DNA]</scope>
    <source>
        <strain evidence="1 2">JCSC5402</strain>
    </source>
</reference>